<evidence type="ECO:0000256" key="1">
    <source>
        <dbReference type="SAM" id="MobiDB-lite"/>
    </source>
</evidence>
<dbReference type="Pfam" id="PF13449">
    <property type="entry name" value="Phytase-like"/>
    <property type="match status" value="1"/>
</dbReference>
<dbReference type="EMBL" id="VFML01000001">
    <property type="protein sequence ID" value="TQJ01825.1"/>
    <property type="molecule type" value="Genomic_DNA"/>
</dbReference>
<dbReference type="InterPro" id="IPR027372">
    <property type="entry name" value="Phytase-like_dom"/>
</dbReference>
<evidence type="ECO:0000313" key="4">
    <source>
        <dbReference type="Proteomes" id="UP000320876"/>
    </source>
</evidence>
<sequence length="346" mass="38261">MVGESIVPHQLRFLGTTVGGLSGIDRDPYTGEYVLISDDRSYQQPARFYTARIDVDAGGVHGVTFTGTHALRQPDGSTYPPPTANDGKAVDPEEIRVDPRTGHYWWSQEGNRPKGQDPAEPLIQPSIEFTARFGGHVGNLPLPRHYRISRHEHGPRRNLVLEAITFSTNGSVLTTALEGPLLQDGPEPTTERGALARVTRQERTGEVLDQFAYPLEPLFAEPDPTSPWNPDTGVPAILAYPDDPFRYLVLERSYVPGSGFKVRLFETDIRGATEVQDRYSLATGTVRPMRKRLLTDLRDLNLSTVDNIEGMTWGPDLPGGEHTLLLVSDDNFSPEEVTQVVALGLR</sequence>
<name>A0A542DFH2_AMYCI</name>
<evidence type="ECO:0000313" key="3">
    <source>
        <dbReference type="EMBL" id="TQJ01825.1"/>
    </source>
</evidence>
<keyword evidence="4" id="KW-1185">Reference proteome</keyword>
<dbReference type="Proteomes" id="UP000320876">
    <property type="component" value="Unassembled WGS sequence"/>
</dbReference>
<evidence type="ECO:0000259" key="2">
    <source>
        <dbReference type="Pfam" id="PF13449"/>
    </source>
</evidence>
<protein>
    <submittedName>
        <fullName evidence="3">3-phytase</fullName>
    </submittedName>
</protein>
<accession>A0A542DFH2</accession>
<dbReference type="AlphaFoldDB" id="A0A542DFH2"/>
<dbReference type="OrthoDB" id="9798539at2"/>
<proteinExistence type="predicted"/>
<reference evidence="3 4" key="1">
    <citation type="submission" date="2019-06" db="EMBL/GenBank/DDBJ databases">
        <title>Sequencing the genomes of 1000 actinobacteria strains.</title>
        <authorList>
            <person name="Klenk H.-P."/>
        </authorList>
    </citation>
    <scope>NUCLEOTIDE SEQUENCE [LARGE SCALE GENOMIC DNA]</scope>
    <source>
        <strain evidence="3 4">DSM 45679</strain>
    </source>
</reference>
<organism evidence="3 4">
    <name type="scientific">Amycolatopsis cihanbeyliensis</name>
    <dbReference type="NCBI Taxonomy" id="1128664"/>
    <lineage>
        <taxon>Bacteria</taxon>
        <taxon>Bacillati</taxon>
        <taxon>Actinomycetota</taxon>
        <taxon>Actinomycetes</taxon>
        <taxon>Pseudonocardiales</taxon>
        <taxon>Pseudonocardiaceae</taxon>
        <taxon>Amycolatopsis</taxon>
    </lineage>
</organism>
<feature type="domain" description="Phytase-like" evidence="2">
    <location>
        <begin position="16"/>
        <end position="332"/>
    </location>
</feature>
<gene>
    <name evidence="3" type="ORF">FB471_1541</name>
</gene>
<feature type="region of interest" description="Disordered" evidence="1">
    <location>
        <begin position="68"/>
        <end position="90"/>
    </location>
</feature>
<comment type="caution">
    <text evidence="3">The sequence shown here is derived from an EMBL/GenBank/DDBJ whole genome shotgun (WGS) entry which is preliminary data.</text>
</comment>